<evidence type="ECO:0000313" key="4">
    <source>
        <dbReference type="EMBL" id="OES25473.1"/>
    </source>
</evidence>
<dbReference type="CDD" id="cd20750">
    <property type="entry name" value="cyt_c_I"/>
    <property type="match status" value="1"/>
</dbReference>
<name>A0AB36FNN3_ALTMA</name>
<feature type="signal peptide" evidence="2">
    <location>
        <begin position="1"/>
        <end position="23"/>
    </location>
</feature>
<feature type="compositionally biased region" description="Basic and acidic residues" evidence="1">
    <location>
        <begin position="193"/>
        <end position="204"/>
    </location>
</feature>
<reference evidence="4 5" key="1">
    <citation type="submission" date="2016-09" db="EMBL/GenBank/DDBJ databases">
        <title>Draft Genome Sequence of four Alteromonas macleodii strains isolated from copper coupons and grown long-term at elevated copper levels.</title>
        <authorList>
            <person name="Cusick K."/>
            <person name="Dale J."/>
            <person name="Little B."/>
            <person name="Biffinger J."/>
        </authorList>
    </citation>
    <scope>NUCLEOTIDE SEQUENCE [LARGE SCALE GENOMIC DNA]</scope>
    <source>
        <strain evidence="4 5">KCP01</strain>
    </source>
</reference>
<dbReference type="InterPro" id="IPR038142">
    <property type="entry name" value="Cytochrome_P460_sp"/>
</dbReference>
<keyword evidence="2" id="KW-0732">Signal</keyword>
<gene>
    <name evidence="4" type="ORF">BFV95_4402</name>
</gene>
<feature type="chain" id="PRO_5044253772" description="Cytochrome P460 domain-containing protein" evidence="2">
    <location>
        <begin position="24"/>
        <end position="204"/>
    </location>
</feature>
<dbReference type="AlphaFoldDB" id="A0AB36FNN3"/>
<dbReference type="InterPro" id="IPR032033">
    <property type="entry name" value="Cytochrome_P460"/>
</dbReference>
<dbReference type="EMBL" id="MIPY01000048">
    <property type="protein sequence ID" value="OES25473.1"/>
    <property type="molecule type" value="Genomic_DNA"/>
</dbReference>
<organism evidence="4 5">
    <name type="scientific">Alteromonas macleodii</name>
    <name type="common">Pseudoalteromonas macleodii</name>
    <dbReference type="NCBI Taxonomy" id="28108"/>
    <lineage>
        <taxon>Bacteria</taxon>
        <taxon>Pseudomonadati</taxon>
        <taxon>Pseudomonadota</taxon>
        <taxon>Gammaproteobacteria</taxon>
        <taxon>Alteromonadales</taxon>
        <taxon>Alteromonadaceae</taxon>
        <taxon>Alteromonas/Salinimonas group</taxon>
        <taxon>Alteromonas</taxon>
    </lineage>
</organism>
<feature type="domain" description="Cytochrome P460" evidence="3">
    <location>
        <begin position="40"/>
        <end position="173"/>
    </location>
</feature>
<protein>
    <recommendedName>
        <fullName evidence="3">Cytochrome P460 domain-containing protein</fullName>
    </recommendedName>
</protein>
<dbReference type="Proteomes" id="UP000095392">
    <property type="component" value="Unassembled WGS sequence"/>
</dbReference>
<evidence type="ECO:0000259" key="3">
    <source>
        <dbReference type="Pfam" id="PF16694"/>
    </source>
</evidence>
<dbReference type="Gene3D" id="3.50.70.20">
    <property type="entry name" value="Cytochrome P460"/>
    <property type="match status" value="1"/>
</dbReference>
<proteinExistence type="predicted"/>
<evidence type="ECO:0000256" key="2">
    <source>
        <dbReference type="SAM" id="SignalP"/>
    </source>
</evidence>
<accession>A0AB36FNN3</accession>
<comment type="caution">
    <text evidence="4">The sequence shown here is derived from an EMBL/GenBank/DDBJ whole genome shotgun (WGS) entry which is preliminary data.</text>
</comment>
<sequence>MAIFTLRTTLIATIFALCTAASSAVTLDDVVDDDGIPQLPENFRSWEFLGAFSGLAADKNGSHEMHTVYASPGTVEYYQQNNAYPDAAILVKEVLETDTENLTTGRISYATKTKGWFVWIKDSKGRFPESKLWGDGWGWAFYAAGDKPKLQTTDYKTDCLGCHVPAKDTDYSYVRGYPVLEIEPMSGGQNKSADNKEASESPHE</sequence>
<evidence type="ECO:0000313" key="5">
    <source>
        <dbReference type="Proteomes" id="UP000095392"/>
    </source>
</evidence>
<feature type="region of interest" description="Disordered" evidence="1">
    <location>
        <begin position="184"/>
        <end position="204"/>
    </location>
</feature>
<dbReference type="RefSeq" id="WP_069949007.1">
    <property type="nucleotide sequence ID" value="NZ_MIPW01000030.1"/>
</dbReference>
<keyword evidence="5" id="KW-1185">Reference proteome</keyword>
<evidence type="ECO:0000256" key="1">
    <source>
        <dbReference type="SAM" id="MobiDB-lite"/>
    </source>
</evidence>
<dbReference type="Pfam" id="PF16694">
    <property type="entry name" value="Cytochrome_P460"/>
    <property type="match status" value="1"/>
</dbReference>